<reference evidence="2" key="1">
    <citation type="journal article" date="2017" name="Nat. Ecol. Evol.">
        <title>Genome expansion and lineage-specific genetic innovations in the forest pathogenic fungi Armillaria.</title>
        <authorList>
            <person name="Sipos G."/>
            <person name="Prasanna A.N."/>
            <person name="Walter M.C."/>
            <person name="O'Connor E."/>
            <person name="Balint B."/>
            <person name="Krizsan K."/>
            <person name="Kiss B."/>
            <person name="Hess J."/>
            <person name="Varga T."/>
            <person name="Slot J."/>
            <person name="Riley R."/>
            <person name="Boka B."/>
            <person name="Rigling D."/>
            <person name="Barry K."/>
            <person name="Lee J."/>
            <person name="Mihaltcheva S."/>
            <person name="LaButti K."/>
            <person name="Lipzen A."/>
            <person name="Waldron R."/>
            <person name="Moloney N.M."/>
            <person name="Sperisen C."/>
            <person name="Kredics L."/>
            <person name="Vagvoelgyi C."/>
            <person name="Patrignani A."/>
            <person name="Fitzpatrick D."/>
            <person name="Nagy I."/>
            <person name="Doyle S."/>
            <person name="Anderson J.B."/>
            <person name="Grigoriev I.V."/>
            <person name="Gueldener U."/>
            <person name="Muensterkoetter M."/>
            <person name="Nagy L.G."/>
        </authorList>
    </citation>
    <scope>NUCLEOTIDE SEQUENCE [LARGE SCALE GENOMIC DNA]</scope>
    <source>
        <strain evidence="2">28-4</strain>
    </source>
</reference>
<accession>A0A2H3CA91</accession>
<dbReference type="EMBL" id="KZ293415">
    <property type="protein sequence ID" value="PBK78810.1"/>
    <property type="molecule type" value="Genomic_DNA"/>
</dbReference>
<sequence>MYWTGGPRDVFCLPLERDKKHTVLVGETPASEQRKNRTVDRNVSIWEALLSARLDETSYTPFINIAIQGVAVGLCQCSSISYRPIGSLRNSKRLDTATIPIFKVFDHKTRGSRWQTPARSDKMEEHDLQRGLLWSSFKVSWVFNRLMLR</sequence>
<organism evidence="1 2">
    <name type="scientific">Armillaria solidipes</name>
    <dbReference type="NCBI Taxonomy" id="1076256"/>
    <lineage>
        <taxon>Eukaryota</taxon>
        <taxon>Fungi</taxon>
        <taxon>Dikarya</taxon>
        <taxon>Basidiomycota</taxon>
        <taxon>Agaricomycotina</taxon>
        <taxon>Agaricomycetes</taxon>
        <taxon>Agaricomycetidae</taxon>
        <taxon>Agaricales</taxon>
        <taxon>Marasmiineae</taxon>
        <taxon>Physalacriaceae</taxon>
        <taxon>Armillaria</taxon>
    </lineage>
</organism>
<gene>
    <name evidence="1" type="ORF">ARMSODRAFT_968859</name>
</gene>
<protein>
    <submittedName>
        <fullName evidence="1">Uncharacterized protein</fullName>
    </submittedName>
</protein>
<proteinExistence type="predicted"/>
<name>A0A2H3CA91_9AGAR</name>
<keyword evidence="2" id="KW-1185">Reference proteome</keyword>
<dbReference type="AlphaFoldDB" id="A0A2H3CA91"/>
<evidence type="ECO:0000313" key="1">
    <source>
        <dbReference type="EMBL" id="PBK78810.1"/>
    </source>
</evidence>
<dbReference type="Proteomes" id="UP000218334">
    <property type="component" value="Unassembled WGS sequence"/>
</dbReference>
<evidence type="ECO:0000313" key="2">
    <source>
        <dbReference type="Proteomes" id="UP000218334"/>
    </source>
</evidence>